<evidence type="ECO:0000256" key="12">
    <source>
        <dbReference type="SAM" id="Phobius"/>
    </source>
</evidence>
<dbReference type="InterPro" id="IPR036878">
    <property type="entry name" value="Glu_permease_IIB"/>
</dbReference>
<organism evidence="16 17">
    <name type="scientific">Lactobacillus colini</name>
    <dbReference type="NCBI Taxonomy" id="1819254"/>
    <lineage>
        <taxon>Bacteria</taxon>
        <taxon>Bacillati</taxon>
        <taxon>Bacillota</taxon>
        <taxon>Bacilli</taxon>
        <taxon>Lactobacillales</taxon>
        <taxon>Lactobacillaceae</taxon>
        <taxon>Lactobacillus</taxon>
    </lineage>
</organism>
<dbReference type="CDD" id="cd00212">
    <property type="entry name" value="PTS_IIB_glc"/>
    <property type="match status" value="1"/>
</dbReference>
<keyword evidence="10 12" id="KW-0472">Membrane</keyword>
<dbReference type="SUPFAM" id="SSF55604">
    <property type="entry name" value="Glucose permease domain IIB"/>
    <property type="match status" value="1"/>
</dbReference>
<dbReference type="EMBL" id="JAGGLU010000007">
    <property type="protein sequence ID" value="MBP2058212.1"/>
    <property type="molecule type" value="Genomic_DNA"/>
</dbReference>
<protein>
    <submittedName>
        <fullName evidence="16">Glucose-specific phosphotransferase system IIA component</fullName>
    </submittedName>
</protein>
<evidence type="ECO:0000259" key="14">
    <source>
        <dbReference type="PROSITE" id="PS51098"/>
    </source>
</evidence>
<dbReference type="PROSITE" id="PS51103">
    <property type="entry name" value="PTS_EIIC_TYPE_1"/>
    <property type="match status" value="1"/>
</dbReference>
<dbReference type="PROSITE" id="PS01035">
    <property type="entry name" value="PTS_EIIB_TYPE_1_CYS"/>
    <property type="match status" value="1"/>
</dbReference>
<proteinExistence type="predicted"/>
<feature type="transmembrane region" description="Helical" evidence="12">
    <location>
        <begin position="151"/>
        <end position="172"/>
    </location>
</feature>
<dbReference type="Proteomes" id="UP001519292">
    <property type="component" value="Unassembled WGS sequence"/>
</dbReference>
<dbReference type="PANTHER" id="PTHR30175:SF1">
    <property type="entry name" value="PTS SYSTEM ARBUTIN-, CELLOBIOSE-, AND SALICIN-SPECIFIC EIIBC COMPONENT-RELATED"/>
    <property type="match status" value="1"/>
</dbReference>
<evidence type="ECO:0000256" key="8">
    <source>
        <dbReference type="ARBA" id="ARBA00022777"/>
    </source>
</evidence>
<dbReference type="InterPro" id="IPR018113">
    <property type="entry name" value="PTrfase_EIIB_Cys"/>
</dbReference>
<dbReference type="Pfam" id="PF00367">
    <property type="entry name" value="PTS_EIIB"/>
    <property type="match status" value="1"/>
</dbReference>
<keyword evidence="9 12" id="KW-1133">Transmembrane helix</keyword>
<comment type="caution">
    <text evidence="16">The sequence shown here is derived from an EMBL/GenBank/DDBJ whole genome shotgun (WGS) entry which is preliminary data.</text>
</comment>
<evidence type="ECO:0000259" key="15">
    <source>
        <dbReference type="PROSITE" id="PS51103"/>
    </source>
</evidence>
<keyword evidence="5" id="KW-0808">Transferase</keyword>
<dbReference type="PROSITE" id="PS51093">
    <property type="entry name" value="PTS_EIIA_TYPE_1"/>
    <property type="match status" value="1"/>
</dbReference>
<evidence type="ECO:0000256" key="7">
    <source>
        <dbReference type="ARBA" id="ARBA00022692"/>
    </source>
</evidence>
<dbReference type="InterPro" id="IPR001996">
    <property type="entry name" value="PTS_IIB_1"/>
</dbReference>
<reference evidence="16 17" key="1">
    <citation type="submission" date="2021-03" db="EMBL/GenBank/DDBJ databases">
        <title>Genomic Encyclopedia of Type Strains, Phase IV (KMG-IV): sequencing the most valuable type-strain genomes for metagenomic binning, comparative biology and taxonomic classification.</title>
        <authorList>
            <person name="Goeker M."/>
        </authorList>
    </citation>
    <scope>NUCLEOTIDE SEQUENCE [LARGE SCALE GENOMIC DNA]</scope>
    <source>
        <strain evidence="16 17">DSM 101872</strain>
    </source>
</reference>
<keyword evidence="7 12" id="KW-0812">Transmembrane</keyword>
<evidence type="ECO:0000256" key="11">
    <source>
        <dbReference type="PROSITE-ProRule" id="PRU00421"/>
    </source>
</evidence>
<feature type="domain" description="PTS EIIB type-1" evidence="14">
    <location>
        <begin position="6"/>
        <end position="88"/>
    </location>
</feature>
<evidence type="ECO:0000256" key="5">
    <source>
        <dbReference type="ARBA" id="ARBA00022679"/>
    </source>
</evidence>
<dbReference type="RefSeq" id="WP_209686956.1">
    <property type="nucleotide sequence ID" value="NZ_JAGGLU010000007.1"/>
</dbReference>
<feature type="transmembrane region" description="Helical" evidence="12">
    <location>
        <begin position="184"/>
        <end position="205"/>
    </location>
</feature>
<evidence type="ECO:0000256" key="1">
    <source>
        <dbReference type="ARBA" id="ARBA00004651"/>
    </source>
</evidence>
<gene>
    <name evidence="16" type="ORF">J2Z60_001389</name>
</gene>
<dbReference type="Gene3D" id="2.70.70.10">
    <property type="entry name" value="Glucose Permease (Domain IIA)"/>
    <property type="match status" value="1"/>
</dbReference>
<evidence type="ECO:0000256" key="6">
    <source>
        <dbReference type="ARBA" id="ARBA00022683"/>
    </source>
</evidence>
<evidence type="ECO:0000313" key="16">
    <source>
        <dbReference type="EMBL" id="MBP2058212.1"/>
    </source>
</evidence>
<dbReference type="InterPro" id="IPR001127">
    <property type="entry name" value="PTS_EIIA_1_perm"/>
</dbReference>
<accession>A0ABS4MEU4</accession>
<feature type="active site" description="Phosphocysteine intermediate; for EIIB activity" evidence="11">
    <location>
        <position position="28"/>
    </location>
</feature>
<dbReference type="PROSITE" id="PS00371">
    <property type="entry name" value="PTS_EIIA_TYPE_1_HIS"/>
    <property type="match status" value="1"/>
</dbReference>
<dbReference type="PANTHER" id="PTHR30175">
    <property type="entry name" value="PHOSPHOTRANSFERASE SYSTEM TRANSPORT PROTEIN"/>
    <property type="match status" value="1"/>
</dbReference>
<feature type="transmembrane region" description="Helical" evidence="12">
    <location>
        <begin position="291"/>
        <end position="309"/>
    </location>
</feature>
<keyword evidence="8" id="KW-0418">Kinase</keyword>
<keyword evidence="6" id="KW-0598">Phosphotransferase system</keyword>
<evidence type="ECO:0000256" key="4">
    <source>
        <dbReference type="ARBA" id="ARBA00022597"/>
    </source>
</evidence>
<dbReference type="Gene3D" id="3.30.1360.60">
    <property type="entry name" value="Glucose permease domain IIB"/>
    <property type="match status" value="1"/>
</dbReference>
<dbReference type="Pfam" id="PF00358">
    <property type="entry name" value="PTS_EIIA_1"/>
    <property type="match status" value="1"/>
</dbReference>
<dbReference type="SUPFAM" id="SSF51261">
    <property type="entry name" value="Duplicated hybrid motif"/>
    <property type="match status" value="1"/>
</dbReference>
<feature type="transmembrane region" description="Helical" evidence="12">
    <location>
        <begin position="392"/>
        <end position="411"/>
    </location>
</feature>
<feature type="transmembrane region" description="Helical" evidence="12">
    <location>
        <begin position="431"/>
        <end position="453"/>
    </location>
</feature>
<keyword evidence="4" id="KW-0762">Sugar transport</keyword>
<evidence type="ECO:0000256" key="3">
    <source>
        <dbReference type="ARBA" id="ARBA00022475"/>
    </source>
</evidence>
<evidence type="ECO:0000256" key="2">
    <source>
        <dbReference type="ARBA" id="ARBA00022448"/>
    </source>
</evidence>
<feature type="transmembrane region" description="Helical" evidence="12">
    <location>
        <begin position="217"/>
        <end position="236"/>
    </location>
</feature>
<keyword evidence="2" id="KW-0813">Transport</keyword>
<name>A0ABS4MEU4_9LACO</name>
<keyword evidence="17" id="KW-1185">Reference proteome</keyword>
<evidence type="ECO:0000313" key="17">
    <source>
        <dbReference type="Proteomes" id="UP001519292"/>
    </source>
</evidence>
<feature type="transmembrane region" description="Helical" evidence="12">
    <location>
        <begin position="111"/>
        <end position="139"/>
    </location>
</feature>
<dbReference type="InterPro" id="IPR050558">
    <property type="entry name" value="PTS_Sugar-Specific_Components"/>
</dbReference>
<evidence type="ECO:0000259" key="13">
    <source>
        <dbReference type="PROSITE" id="PS51093"/>
    </source>
</evidence>
<keyword evidence="3" id="KW-1003">Cell membrane</keyword>
<dbReference type="NCBIfam" id="TIGR00830">
    <property type="entry name" value="PTBA"/>
    <property type="match status" value="1"/>
</dbReference>
<feature type="transmembrane region" description="Helical" evidence="12">
    <location>
        <begin position="248"/>
        <end position="271"/>
    </location>
</feature>
<dbReference type="InterPro" id="IPR003352">
    <property type="entry name" value="PTS_EIIC"/>
</dbReference>
<dbReference type="PROSITE" id="PS51098">
    <property type="entry name" value="PTS_EIIB_TYPE_1"/>
    <property type="match status" value="1"/>
</dbReference>
<comment type="subcellular location">
    <subcellularLocation>
        <location evidence="1">Cell membrane</location>
        <topology evidence="1">Multi-pass membrane protein</topology>
    </subcellularLocation>
</comment>
<sequence length="618" mass="66157">MAVDYQKLAERIVTNVGGEENINSLTHCMTRLRFDLKDVKKANKDALENIDEVLGVVYAGGQYMVVLGQNLVPTFDVINKNYSVKTGEVVDENLDAPKKEPWTWKNAGQKIIGFVSASVTPLIPGLVAGGMLKVFLLLWSTFIDKGFTATSSYQLLAAIADAPFYFMPIFVAYGAAKKLGGTPIYAMVASAALLHGNYTALVTAGKTVSLFTLPVRLVSYSTSLLPALLIAIVAYYAEKYLNKIVPGIFKSVLVGSGTIFIAGALGFLILGPIGNIVGQWIADAFMFLNRTVGPLAVGLLAAALPWMVMSGMHTALAPFMTQLLTNPGYDALLRPAFILHNMSEGGANIGVALRTKNAKFRSECWSLAVGCIVAGVTEPALYGVNLKLKRPMWGVMAGGLTGGIVAGLLGARAYVMGYSNLIALPIFSKTIMAMVIAIIVAIIVSIVVTYILGIEEKDSKKNKITPPVQKIYPDDAIIAVSEAELMPLEQVKDEVFSTKAMGDGVAFKLNSDFVCAPANGTISALFPTGHSFGLTTNNGLEFLVHIGIDTVKLNGKGFDVLVNQGDKVRAGQPIIRIDRKAIEKEGYDLTTMLIITNDSDNKIKLKTQGTVDVGSKLN</sequence>
<dbReference type="InterPro" id="IPR013013">
    <property type="entry name" value="PTS_EIIC_1"/>
</dbReference>
<dbReference type="Pfam" id="PF02378">
    <property type="entry name" value="PTS_EIIC"/>
    <property type="match status" value="1"/>
</dbReference>
<evidence type="ECO:0000256" key="10">
    <source>
        <dbReference type="ARBA" id="ARBA00023136"/>
    </source>
</evidence>
<dbReference type="InterPro" id="IPR011055">
    <property type="entry name" value="Dup_hybrid_motif"/>
</dbReference>
<feature type="domain" description="PTS EIIA type-1" evidence="13">
    <location>
        <begin position="493"/>
        <end position="597"/>
    </location>
</feature>
<feature type="domain" description="PTS EIIC type-1" evidence="15">
    <location>
        <begin position="109"/>
        <end position="468"/>
    </location>
</feature>
<evidence type="ECO:0000256" key="9">
    <source>
        <dbReference type="ARBA" id="ARBA00022989"/>
    </source>
</evidence>